<evidence type="ECO:0000313" key="2">
    <source>
        <dbReference type="Proteomes" id="UP001292094"/>
    </source>
</evidence>
<evidence type="ECO:0000313" key="1">
    <source>
        <dbReference type="EMBL" id="KAK4312026.1"/>
    </source>
</evidence>
<proteinExistence type="predicted"/>
<accession>A0AAE1PQ64</accession>
<organism evidence="1 2">
    <name type="scientific">Petrolisthes manimaculis</name>
    <dbReference type="NCBI Taxonomy" id="1843537"/>
    <lineage>
        <taxon>Eukaryota</taxon>
        <taxon>Metazoa</taxon>
        <taxon>Ecdysozoa</taxon>
        <taxon>Arthropoda</taxon>
        <taxon>Crustacea</taxon>
        <taxon>Multicrustacea</taxon>
        <taxon>Malacostraca</taxon>
        <taxon>Eumalacostraca</taxon>
        <taxon>Eucarida</taxon>
        <taxon>Decapoda</taxon>
        <taxon>Pleocyemata</taxon>
        <taxon>Anomura</taxon>
        <taxon>Galatheoidea</taxon>
        <taxon>Porcellanidae</taxon>
        <taxon>Petrolisthes</taxon>
    </lineage>
</organism>
<comment type="caution">
    <text evidence="1">The sequence shown here is derived from an EMBL/GenBank/DDBJ whole genome shotgun (WGS) entry which is preliminary data.</text>
</comment>
<name>A0AAE1PQ64_9EUCA</name>
<keyword evidence="2" id="KW-1185">Reference proteome</keyword>
<dbReference type="Proteomes" id="UP001292094">
    <property type="component" value="Unassembled WGS sequence"/>
</dbReference>
<dbReference type="EMBL" id="JAWZYT010001449">
    <property type="protein sequence ID" value="KAK4312026.1"/>
    <property type="molecule type" value="Genomic_DNA"/>
</dbReference>
<reference evidence="1" key="1">
    <citation type="submission" date="2023-11" db="EMBL/GenBank/DDBJ databases">
        <title>Genome assemblies of two species of porcelain crab, Petrolisthes cinctipes and Petrolisthes manimaculis (Anomura: Porcellanidae).</title>
        <authorList>
            <person name="Angst P."/>
        </authorList>
    </citation>
    <scope>NUCLEOTIDE SEQUENCE</scope>
    <source>
        <strain evidence="1">PB745_02</strain>
        <tissue evidence="1">Gill</tissue>
    </source>
</reference>
<gene>
    <name evidence="1" type="ORF">Pmani_016519</name>
</gene>
<protein>
    <submittedName>
        <fullName evidence="1">Uncharacterized protein</fullName>
    </submittedName>
</protein>
<dbReference type="AlphaFoldDB" id="A0AAE1PQ64"/>
<sequence>MYMNRAYVSNIDPRNEREFLMVEQVYLGASVIKRLSENPNLERNKEELITFRVKCRAFLVTAADQIKRRFDFNDKVLSNLSVLEPASSLGIYGTCVESLIPFAMKLPRIIHQDDSTLQQLDDEWRKLEVEDLPENILNMAKHTGLTKEKRPDQFGSILKTLVDDEGIAKYKCLSDFALGWLFTTSCVCGL</sequence>